<reference evidence="9 10" key="1">
    <citation type="submission" date="2014-11" db="EMBL/GenBank/DDBJ databases">
        <authorList>
            <person name="Zhu J."/>
            <person name="Qi W."/>
            <person name="Song R."/>
        </authorList>
    </citation>
    <scope>NUCLEOTIDE SEQUENCE [LARGE SCALE GENOMIC DNA]</scope>
</reference>
<dbReference type="PROSITE" id="PS51837">
    <property type="entry name" value="LITAF"/>
    <property type="match status" value="1"/>
</dbReference>
<dbReference type="GO" id="GO:0008270">
    <property type="term" value="F:zinc ion binding"/>
    <property type="evidence" value="ECO:0007669"/>
    <property type="project" value="TreeGrafter"/>
</dbReference>
<dbReference type="GO" id="GO:0016020">
    <property type="term" value="C:membrane"/>
    <property type="evidence" value="ECO:0007669"/>
    <property type="project" value="UniProtKB-SubCell"/>
</dbReference>
<evidence type="ECO:0000256" key="3">
    <source>
        <dbReference type="ARBA" id="ARBA00022723"/>
    </source>
</evidence>
<keyword evidence="4" id="KW-0862">Zinc</keyword>
<evidence type="ECO:0000256" key="7">
    <source>
        <dbReference type="SAM" id="Phobius"/>
    </source>
</evidence>
<evidence type="ECO:0000256" key="6">
    <source>
        <dbReference type="SAM" id="MobiDB-lite"/>
    </source>
</evidence>
<keyword evidence="7" id="KW-0812">Transmembrane</keyword>
<feature type="compositionally biased region" description="Basic and acidic residues" evidence="6">
    <location>
        <begin position="396"/>
        <end position="405"/>
    </location>
</feature>
<evidence type="ECO:0000256" key="5">
    <source>
        <dbReference type="ARBA" id="ARBA00023136"/>
    </source>
</evidence>
<evidence type="ECO:0000313" key="10">
    <source>
        <dbReference type="Proteomes" id="UP000041254"/>
    </source>
</evidence>
<feature type="transmembrane region" description="Helical" evidence="7">
    <location>
        <begin position="135"/>
        <end position="152"/>
    </location>
</feature>
<feature type="domain" description="LITAF" evidence="8">
    <location>
        <begin position="25"/>
        <end position="109"/>
    </location>
</feature>
<keyword evidence="7" id="KW-1133">Transmembrane helix</keyword>
<accession>A0A0G4FUG0</accession>
<dbReference type="PANTHER" id="PTHR23292:SF6">
    <property type="entry name" value="FI16602P1-RELATED"/>
    <property type="match status" value="1"/>
</dbReference>
<comment type="subcellular location">
    <subcellularLocation>
        <location evidence="1">Membrane</location>
        <topology evidence="1">Peripheral membrane protein</topology>
    </subcellularLocation>
</comment>
<dbReference type="Pfam" id="PF10601">
    <property type="entry name" value="zf-LITAF-like"/>
    <property type="match status" value="1"/>
</dbReference>
<feature type="region of interest" description="Disordered" evidence="6">
    <location>
        <begin position="360"/>
        <end position="481"/>
    </location>
</feature>
<evidence type="ECO:0000256" key="2">
    <source>
        <dbReference type="ARBA" id="ARBA00005975"/>
    </source>
</evidence>
<dbReference type="OrthoDB" id="5599753at2759"/>
<dbReference type="SMART" id="SM00714">
    <property type="entry name" value="LITAF"/>
    <property type="match status" value="1"/>
</dbReference>
<dbReference type="Proteomes" id="UP000041254">
    <property type="component" value="Unassembled WGS sequence"/>
</dbReference>
<dbReference type="InterPro" id="IPR037519">
    <property type="entry name" value="LITAF_fam"/>
</dbReference>
<sequence>MDLDAEPRARGTTWSRGPFAFSVDPAPEDPNQSVEFGDQPVKCWCPYCTQHVVTHVELQNSWVTFLMSFVIVIVVGWPAFCVIPFLWPIFQDSVHFCPRCINTIARKQRIQFPSFKKEVMTFRCGGCAVVLARRYVATLGIILGLIFVFALLRWTGFFLMREEIERGPPTERTWHDFISHCGYRSYLGNPIHATTAFNDLFKGRTVTWEGSVAKIREGLWTKNILYVEMNPPQFPALHHVPDLGLMFSSDLNRQVSDLTLGDLIAFEATLMAFGRRGQPHVGSLWNITVLAKAEDIRAKEADDAGFVISLLGVPGSRGAAVLHAGRDGAIPIAPGLSVHIGGGDGDAPEGVEILHEVRNEDADEQPEEGNNEEAQHPHEEGGGEPEEEPGNQPDKAAAEEGKVAKAPEQPINSAPDTAADEVVGAAQVGEVKKEEPPPAARAAGEPPPVAGAAGAAATGGEGGDVAAGGAKEGSKAVGEVS</sequence>
<feature type="compositionally biased region" description="Low complexity" evidence="6">
    <location>
        <begin position="440"/>
        <end position="456"/>
    </location>
</feature>
<evidence type="ECO:0000256" key="1">
    <source>
        <dbReference type="ARBA" id="ARBA00004170"/>
    </source>
</evidence>
<gene>
    <name evidence="9" type="ORF">Vbra_9442</name>
</gene>
<keyword evidence="3" id="KW-0479">Metal-binding</keyword>
<dbReference type="VEuPathDB" id="CryptoDB:Vbra_9442"/>
<feature type="compositionally biased region" description="Acidic residues" evidence="6">
    <location>
        <begin position="361"/>
        <end position="371"/>
    </location>
</feature>
<dbReference type="InParanoid" id="A0A0G4FUG0"/>
<evidence type="ECO:0000259" key="8">
    <source>
        <dbReference type="PROSITE" id="PS51837"/>
    </source>
</evidence>
<name>A0A0G4FUG0_VITBC</name>
<feature type="compositionally biased region" description="Gly residues" evidence="6">
    <location>
        <begin position="457"/>
        <end position="466"/>
    </location>
</feature>
<evidence type="ECO:0000256" key="4">
    <source>
        <dbReference type="ARBA" id="ARBA00022833"/>
    </source>
</evidence>
<evidence type="ECO:0000313" key="9">
    <source>
        <dbReference type="EMBL" id="CEM18568.1"/>
    </source>
</evidence>
<dbReference type="EMBL" id="CDMY01000503">
    <property type="protein sequence ID" value="CEM18568.1"/>
    <property type="molecule type" value="Genomic_DNA"/>
</dbReference>
<dbReference type="InterPro" id="IPR006629">
    <property type="entry name" value="LITAF"/>
</dbReference>
<dbReference type="PhylomeDB" id="A0A0G4FUG0"/>
<proteinExistence type="inferred from homology"/>
<comment type="similarity">
    <text evidence="2">Belongs to the CDIP1/LITAF family.</text>
</comment>
<dbReference type="AlphaFoldDB" id="A0A0G4FUG0"/>
<keyword evidence="5 7" id="KW-0472">Membrane</keyword>
<dbReference type="PANTHER" id="PTHR23292">
    <property type="entry name" value="LIPOPOLYSACCHARIDE-INDUCED TUMOR NECROSIS FACTOR-ALPHA FACTOR"/>
    <property type="match status" value="1"/>
</dbReference>
<keyword evidence="10" id="KW-1185">Reference proteome</keyword>
<protein>
    <recommendedName>
        <fullName evidence="8">LITAF domain-containing protein</fullName>
    </recommendedName>
</protein>
<feature type="transmembrane region" description="Helical" evidence="7">
    <location>
        <begin position="65"/>
        <end position="87"/>
    </location>
</feature>
<organism evidence="9 10">
    <name type="scientific">Vitrella brassicaformis (strain CCMP3155)</name>
    <dbReference type="NCBI Taxonomy" id="1169540"/>
    <lineage>
        <taxon>Eukaryota</taxon>
        <taxon>Sar</taxon>
        <taxon>Alveolata</taxon>
        <taxon>Colpodellida</taxon>
        <taxon>Vitrellaceae</taxon>
        <taxon>Vitrella</taxon>
    </lineage>
</organism>